<reference evidence="3 4" key="1">
    <citation type="submission" date="2016-10" db="EMBL/GenBank/DDBJ databases">
        <authorList>
            <person name="Varghese N."/>
            <person name="Submissions S."/>
        </authorList>
    </citation>
    <scope>NUCLEOTIDE SEQUENCE [LARGE SCALE GENOMIC DNA]</scope>
    <source>
        <strain evidence="3 4">FF3</strain>
    </source>
</reference>
<evidence type="ECO:0000313" key="4">
    <source>
        <dbReference type="Proteomes" id="UP000182932"/>
    </source>
</evidence>
<sequence>MAKNKIPDGQGASQRQLRVGELIRRTLSELLMRGEVHDPDLNRVSITVGEVRMSPDLRIATAYVCPLGGQGGEDVVALLARNKGEIRRLVNKQLTIKFSPDLRFRLDDTFDRLEDTRRMFAQENVRRDLDE</sequence>
<dbReference type="InterPro" id="IPR020053">
    <property type="entry name" value="Ribosome-bd_factorA_CS"/>
</dbReference>
<dbReference type="Pfam" id="PF02033">
    <property type="entry name" value="RBFA"/>
    <property type="match status" value="1"/>
</dbReference>
<dbReference type="GO" id="GO:0005829">
    <property type="term" value="C:cytosol"/>
    <property type="evidence" value="ECO:0007669"/>
    <property type="project" value="TreeGrafter"/>
</dbReference>
<keyword evidence="2" id="KW-0963">Cytoplasm</keyword>
<dbReference type="PROSITE" id="PS01319">
    <property type="entry name" value="RBFA"/>
    <property type="match status" value="1"/>
</dbReference>
<dbReference type="HAMAP" id="MF_00003">
    <property type="entry name" value="RbfA"/>
    <property type="match status" value="1"/>
</dbReference>
<proteinExistence type="inferred from homology"/>
<organism evidence="3 4">
    <name type="scientific">Marinovum algicola</name>
    <dbReference type="NCBI Taxonomy" id="42444"/>
    <lineage>
        <taxon>Bacteria</taxon>
        <taxon>Pseudomonadati</taxon>
        <taxon>Pseudomonadota</taxon>
        <taxon>Alphaproteobacteria</taxon>
        <taxon>Rhodobacterales</taxon>
        <taxon>Roseobacteraceae</taxon>
        <taxon>Marinovum</taxon>
    </lineage>
</organism>
<comment type="subcellular location">
    <subcellularLocation>
        <location evidence="2">Cytoplasm</location>
    </subcellularLocation>
</comment>
<evidence type="ECO:0000256" key="1">
    <source>
        <dbReference type="ARBA" id="ARBA00022517"/>
    </source>
</evidence>
<keyword evidence="1 2" id="KW-0690">Ribosome biogenesis</keyword>
<dbReference type="SUPFAM" id="SSF89919">
    <property type="entry name" value="Ribosome-binding factor A, RbfA"/>
    <property type="match status" value="1"/>
</dbReference>
<dbReference type="PANTHER" id="PTHR33515">
    <property type="entry name" value="RIBOSOME-BINDING FACTOR A, CHLOROPLASTIC-RELATED"/>
    <property type="match status" value="1"/>
</dbReference>
<protein>
    <recommendedName>
        <fullName evidence="2">Ribosome-binding factor A</fullName>
    </recommendedName>
</protein>
<dbReference type="RefSeq" id="WP_074839088.1">
    <property type="nucleotide sequence ID" value="NZ_CATLQZ010000002.1"/>
</dbReference>
<dbReference type="GeneID" id="80820502"/>
<comment type="caution">
    <text evidence="3">The sequence shown here is derived from an EMBL/GenBank/DDBJ whole genome shotgun (WGS) entry which is preliminary data.</text>
</comment>
<evidence type="ECO:0000256" key="2">
    <source>
        <dbReference type="HAMAP-Rule" id="MF_00003"/>
    </source>
</evidence>
<dbReference type="InterPro" id="IPR000238">
    <property type="entry name" value="RbfA"/>
</dbReference>
<dbReference type="Gene3D" id="3.30.300.20">
    <property type="match status" value="1"/>
</dbReference>
<dbReference type="AlphaFoldDB" id="A0A975WE59"/>
<dbReference type="EMBL" id="FNYY01000022">
    <property type="protein sequence ID" value="SEK05767.1"/>
    <property type="molecule type" value="Genomic_DNA"/>
</dbReference>
<dbReference type="Proteomes" id="UP000182932">
    <property type="component" value="Unassembled WGS sequence"/>
</dbReference>
<gene>
    <name evidence="2" type="primary">rbfA</name>
    <name evidence="3" type="ORF">SAMN04487940_12227</name>
</gene>
<evidence type="ECO:0000313" key="3">
    <source>
        <dbReference type="EMBL" id="SEK05767.1"/>
    </source>
</evidence>
<comment type="function">
    <text evidence="2">One of several proteins that assist in the late maturation steps of the functional core of the 30S ribosomal subunit. Associates with free 30S ribosomal subunits (but not with 30S subunits that are part of 70S ribosomes or polysomes). Required for efficient processing of 16S rRNA. May interact with the 5'-terminal helix region of 16S rRNA.</text>
</comment>
<dbReference type="GO" id="GO:0030490">
    <property type="term" value="P:maturation of SSU-rRNA"/>
    <property type="evidence" value="ECO:0007669"/>
    <property type="project" value="UniProtKB-UniRule"/>
</dbReference>
<name>A0A975WE59_9RHOB</name>
<dbReference type="InterPro" id="IPR015946">
    <property type="entry name" value="KH_dom-like_a/b"/>
</dbReference>
<comment type="subunit">
    <text evidence="2">Monomer. Binds 30S ribosomal subunits, but not 50S ribosomal subunits or 70S ribosomes.</text>
</comment>
<accession>A0A975WE59</accession>
<comment type="similarity">
    <text evidence="2">Belongs to the RbfA family.</text>
</comment>
<dbReference type="InterPro" id="IPR023799">
    <property type="entry name" value="RbfA_dom_sf"/>
</dbReference>
<dbReference type="NCBIfam" id="NF001802">
    <property type="entry name" value="PRK00521.2-5"/>
    <property type="match status" value="1"/>
</dbReference>
<dbReference type="GO" id="GO:0043024">
    <property type="term" value="F:ribosomal small subunit binding"/>
    <property type="evidence" value="ECO:0007669"/>
    <property type="project" value="TreeGrafter"/>
</dbReference>
<dbReference type="PANTHER" id="PTHR33515:SF1">
    <property type="entry name" value="RIBOSOME-BINDING FACTOR A, CHLOROPLASTIC-RELATED"/>
    <property type="match status" value="1"/>
</dbReference>
<keyword evidence="4" id="KW-1185">Reference proteome</keyword>